<reference evidence="6" key="1">
    <citation type="submission" date="2025-08" db="UniProtKB">
        <authorList>
            <consortium name="RefSeq"/>
        </authorList>
    </citation>
    <scope>IDENTIFICATION</scope>
</reference>
<evidence type="ECO:0000256" key="3">
    <source>
        <dbReference type="SAM" id="Phobius"/>
    </source>
</evidence>
<evidence type="ECO:0000313" key="5">
    <source>
        <dbReference type="Proteomes" id="UP000694845"/>
    </source>
</evidence>
<feature type="transmembrane region" description="Helical" evidence="3">
    <location>
        <begin position="706"/>
        <end position="723"/>
    </location>
</feature>
<feature type="region of interest" description="Disordered" evidence="2">
    <location>
        <begin position="365"/>
        <end position="419"/>
    </location>
</feature>
<dbReference type="OMA" id="MECNANN"/>
<dbReference type="InterPro" id="IPR011701">
    <property type="entry name" value="MFS"/>
</dbReference>
<dbReference type="PANTHER" id="PTHR11360:SF284">
    <property type="entry name" value="EG:103B4.3 PROTEIN-RELATED"/>
    <property type="match status" value="1"/>
</dbReference>
<feature type="transmembrane region" description="Helical" evidence="3">
    <location>
        <begin position="127"/>
        <end position="147"/>
    </location>
</feature>
<accession>A0A8B7ZE46</accession>
<feature type="transmembrane region" description="Helical" evidence="3">
    <location>
        <begin position="179"/>
        <end position="200"/>
    </location>
</feature>
<feature type="transmembrane region" description="Helical" evidence="3">
    <location>
        <begin position="243"/>
        <end position="264"/>
    </location>
</feature>
<keyword evidence="3" id="KW-0472">Membrane</keyword>
<dbReference type="Proteomes" id="UP000694845">
    <property type="component" value="Unplaced"/>
</dbReference>
<dbReference type="AlphaFoldDB" id="A0A8B7ZE46"/>
<proteinExistence type="predicted"/>
<dbReference type="Pfam" id="PF07690">
    <property type="entry name" value="MFS_1"/>
    <property type="match status" value="2"/>
</dbReference>
<dbReference type="GO" id="GO:0008028">
    <property type="term" value="F:monocarboxylic acid transmembrane transporter activity"/>
    <property type="evidence" value="ECO:0007669"/>
    <property type="project" value="TreeGrafter"/>
</dbReference>
<evidence type="ECO:0000256" key="1">
    <source>
        <dbReference type="ARBA" id="ARBA00004141"/>
    </source>
</evidence>
<dbReference type="GO" id="GO:0016020">
    <property type="term" value="C:membrane"/>
    <property type="evidence" value="ECO:0007669"/>
    <property type="project" value="UniProtKB-SubCell"/>
</dbReference>
<dbReference type="InterPro" id="IPR050327">
    <property type="entry name" value="Proton-linked_MCT"/>
</dbReference>
<feature type="transmembrane region" description="Helical" evidence="3">
    <location>
        <begin position="569"/>
        <end position="586"/>
    </location>
</feature>
<feature type="compositionally biased region" description="Polar residues" evidence="2">
    <location>
        <begin position="475"/>
        <end position="485"/>
    </location>
</feature>
<dbReference type="InterPro" id="IPR020846">
    <property type="entry name" value="MFS_dom"/>
</dbReference>
<feature type="region of interest" description="Disordered" evidence="2">
    <location>
        <begin position="469"/>
        <end position="488"/>
    </location>
</feature>
<dbReference type="PROSITE" id="PS50850">
    <property type="entry name" value="MFS"/>
    <property type="match status" value="1"/>
</dbReference>
<feature type="transmembrane region" description="Helical" evidence="3">
    <location>
        <begin position="84"/>
        <end position="107"/>
    </location>
</feature>
<sequence length="779" mass="81900">MSVPCQAGMPVAPPELPTVQPDLVSNAAGDAQGCCRQPAGPAGPDKLDGLDLAEVITSIPLAGSNVPASSPATSVHPKNLDRGWAWLIMIAALFTHILTFGMSYATLGAFHVELLREFGGTNAETSWTGSIMLGMMLCSGPMISVFIDKFGACAVAVVGGALASAGFILSATATSLIHLYFSFGVLAGLGFGMSYLPCIVMLGNFFERRRAFAAGISASGSGLGTFIFAPVNQSLLANLGWRNSFIVLGVLELMLCLCGATYLARKIPVRVSGAEGDRDINVDNSATDGDGMAQEHTEQTVAILSRPETGASAQSLNSPVGSWKQSIGVKVGRSVLLQSPRNSPVPASPYLLDSFFGLPSPSAANNVRGRSLANNSSSVGESGSRISPAGPLPAIEIVHASSPPSPVHSPTAYSPNPGGFTIGSWQQSVNVRAGVSSFLQSPITSPTAGSPLATDNSFRDNNSRLSVPSALEASQDPSAPGSLNQLPTTTLLECLPEEERLYPVLGDLTDNASGVSVTSIEAGLRDDLEEGSSQKDTDNEDASNVTPTRNCQECLSTLTTIGGLFRNRFFVFFWFSGFILCIGYQLPYMYFKAFALSRGLEQDAWAVILAVMGITDTVGRLVVGFIFDRVMCVSHRLMGYVASLFISCFLLALMSTASTYSTLALTAATYTLVAGSTDPLVPALLVEYVGLESLGYSFGLVIEMQGLGFLVGPPLAGFVYAHIQDYSAVYVVGAIAFLGSGVVLLLEPILGRVQTWRERSRHNNSVESPVSVEMAQLAA</sequence>
<organism evidence="5 6">
    <name type="scientific">Acanthaster planci</name>
    <name type="common">Crown-of-thorns starfish</name>
    <dbReference type="NCBI Taxonomy" id="133434"/>
    <lineage>
        <taxon>Eukaryota</taxon>
        <taxon>Metazoa</taxon>
        <taxon>Echinodermata</taxon>
        <taxon>Eleutherozoa</taxon>
        <taxon>Asterozoa</taxon>
        <taxon>Asteroidea</taxon>
        <taxon>Valvatacea</taxon>
        <taxon>Valvatida</taxon>
        <taxon>Acanthasteridae</taxon>
        <taxon>Acanthaster</taxon>
    </lineage>
</organism>
<keyword evidence="3" id="KW-0812">Transmembrane</keyword>
<keyword evidence="5" id="KW-1185">Reference proteome</keyword>
<dbReference type="GeneID" id="110986399"/>
<dbReference type="InterPro" id="IPR036259">
    <property type="entry name" value="MFS_trans_sf"/>
</dbReference>
<feature type="transmembrane region" description="Helical" evidence="3">
    <location>
        <begin position="639"/>
        <end position="660"/>
    </location>
</feature>
<feature type="compositionally biased region" description="Low complexity" evidence="2">
    <location>
        <begin position="376"/>
        <end position="387"/>
    </location>
</feature>
<dbReference type="SUPFAM" id="SSF103473">
    <property type="entry name" value="MFS general substrate transporter"/>
    <property type="match status" value="1"/>
</dbReference>
<dbReference type="Gene3D" id="1.20.1250.20">
    <property type="entry name" value="MFS general substrate transporter like domains"/>
    <property type="match status" value="2"/>
</dbReference>
<feature type="transmembrane region" description="Helical" evidence="3">
    <location>
        <begin position="212"/>
        <end position="231"/>
    </location>
</feature>
<gene>
    <name evidence="6" type="primary">LOC110986399</name>
</gene>
<protein>
    <submittedName>
        <fullName evidence="6">Uncharacterized protein LOC110986399</fullName>
    </submittedName>
</protein>
<feature type="transmembrane region" description="Helical" evidence="3">
    <location>
        <begin position="606"/>
        <end position="627"/>
    </location>
</feature>
<dbReference type="RefSeq" id="XP_022103938.1">
    <property type="nucleotide sequence ID" value="XM_022248246.1"/>
</dbReference>
<dbReference type="KEGG" id="aplc:110986399"/>
<comment type="subcellular location">
    <subcellularLocation>
        <location evidence="1">Membrane</location>
        <topology evidence="1">Multi-pass membrane protein</topology>
    </subcellularLocation>
</comment>
<dbReference type="PANTHER" id="PTHR11360">
    <property type="entry name" value="MONOCARBOXYLATE TRANSPORTER"/>
    <property type="match status" value="1"/>
</dbReference>
<evidence type="ECO:0000256" key="2">
    <source>
        <dbReference type="SAM" id="MobiDB-lite"/>
    </source>
</evidence>
<evidence type="ECO:0000259" key="4">
    <source>
        <dbReference type="PROSITE" id="PS50850"/>
    </source>
</evidence>
<evidence type="ECO:0000313" key="6">
    <source>
        <dbReference type="RefSeq" id="XP_022103938.1"/>
    </source>
</evidence>
<feature type="region of interest" description="Disordered" evidence="2">
    <location>
        <begin position="526"/>
        <end position="547"/>
    </location>
</feature>
<feature type="transmembrane region" description="Helical" evidence="3">
    <location>
        <begin position="154"/>
        <end position="173"/>
    </location>
</feature>
<feature type="transmembrane region" description="Helical" evidence="3">
    <location>
        <begin position="729"/>
        <end position="750"/>
    </location>
</feature>
<feature type="domain" description="Major facilitator superfamily (MFS) profile" evidence="4">
    <location>
        <begin position="89"/>
        <end position="751"/>
    </location>
</feature>
<keyword evidence="3" id="KW-1133">Transmembrane helix</keyword>
<name>A0A8B7ZE46_ACAPL</name>
<dbReference type="OrthoDB" id="6499973at2759"/>
<feature type="transmembrane region" description="Helical" evidence="3">
    <location>
        <begin position="680"/>
        <end position="699"/>
    </location>
</feature>